<organism evidence="1">
    <name type="scientific">Marseillevirus LCMAC102</name>
    <dbReference type="NCBI Taxonomy" id="2506603"/>
    <lineage>
        <taxon>Viruses</taxon>
        <taxon>Varidnaviria</taxon>
        <taxon>Bamfordvirae</taxon>
        <taxon>Nucleocytoviricota</taxon>
        <taxon>Megaviricetes</taxon>
        <taxon>Pimascovirales</taxon>
        <taxon>Pimascovirales incertae sedis</taxon>
        <taxon>Marseilleviridae</taxon>
    </lineage>
</organism>
<accession>A0A481YU46</accession>
<protein>
    <submittedName>
        <fullName evidence="1">Uncharacterized protein</fullName>
    </submittedName>
</protein>
<dbReference type="EMBL" id="MK500334">
    <property type="protein sequence ID" value="QBK86411.1"/>
    <property type="molecule type" value="Genomic_DNA"/>
</dbReference>
<name>A0A481YU46_9VIRU</name>
<sequence>MHKLFYFHNGKKFVLVTFQTLIESPNTTVFGSDQSALGHVNYKALEHPQGGLIYHFKLCPDLKNEIMEWLNHVSAYNIKWYTSIHIKEPIKQGYKICSKIVVG</sequence>
<proteinExistence type="predicted"/>
<gene>
    <name evidence="1" type="ORF">LCMAC102_02060</name>
</gene>
<reference evidence="1" key="1">
    <citation type="journal article" date="2019" name="MBio">
        <title>Virus Genomes from Deep Sea Sediments Expand the Ocean Megavirome and Support Independent Origins of Viral Gigantism.</title>
        <authorList>
            <person name="Backstrom D."/>
            <person name="Yutin N."/>
            <person name="Jorgensen S.L."/>
            <person name="Dharamshi J."/>
            <person name="Homa F."/>
            <person name="Zaremba-Niedwiedzka K."/>
            <person name="Spang A."/>
            <person name="Wolf Y.I."/>
            <person name="Koonin E.V."/>
            <person name="Ettema T.J."/>
        </authorList>
    </citation>
    <scope>NUCLEOTIDE SEQUENCE</scope>
</reference>
<evidence type="ECO:0000313" key="1">
    <source>
        <dbReference type="EMBL" id="QBK86411.1"/>
    </source>
</evidence>